<dbReference type="Gene3D" id="3.40.50.300">
    <property type="entry name" value="P-loop containing nucleotide triphosphate hydrolases"/>
    <property type="match status" value="1"/>
</dbReference>
<sequence>TEGGSNLSVGQRQLICLARALLRKNKILVIDEATANVDHKTDELIQSAIRRKFVNCTVLTIAHRLRTIIDNDKILVLSHGQVI</sequence>
<dbReference type="Pfam" id="PF00005">
    <property type="entry name" value="ABC_tran"/>
    <property type="match status" value="1"/>
</dbReference>
<reference evidence="4" key="1">
    <citation type="submission" date="2021-02" db="EMBL/GenBank/DDBJ databases">
        <authorList>
            <person name="Nowell W R."/>
        </authorList>
    </citation>
    <scope>NUCLEOTIDE SEQUENCE</scope>
</reference>
<dbReference type="PANTHER" id="PTHR24223">
    <property type="entry name" value="ATP-BINDING CASSETTE SUB-FAMILY C"/>
    <property type="match status" value="1"/>
</dbReference>
<proteinExistence type="predicted"/>
<dbReference type="SUPFAM" id="SSF52540">
    <property type="entry name" value="P-loop containing nucleoside triphosphate hydrolases"/>
    <property type="match status" value="1"/>
</dbReference>
<dbReference type="GO" id="GO:0016887">
    <property type="term" value="F:ATP hydrolysis activity"/>
    <property type="evidence" value="ECO:0007669"/>
    <property type="project" value="InterPro"/>
</dbReference>
<dbReference type="Proteomes" id="UP000663881">
    <property type="component" value="Unassembled WGS sequence"/>
</dbReference>
<organism evidence="4 5">
    <name type="scientific">Adineta steineri</name>
    <dbReference type="NCBI Taxonomy" id="433720"/>
    <lineage>
        <taxon>Eukaryota</taxon>
        <taxon>Metazoa</taxon>
        <taxon>Spiralia</taxon>
        <taxon>Gnathifera</taxon>
        <taxon>Rotifera</taxon>
        <taxon>Eurotatoria</taxon>
        <taxon>Bdelloidea</taxon>
        <taxon>Adinetida</taxon>
        <taxon>Adinetidae</taxon>
        <taxon>Adineta</taxon>
    </lineage>
</organism>
<dbReference type="EMBL" id="CAJOAY010030400">
    <property type="protein sequence ID" value="CAF4418963.1"/>
    <property type="molecule type" value="Genomic_DNA"/>
</dbReference>
<dbReference type="AlphaFoldDB" id="A0A820QHE8"/>
<evidence type="ECO:0000313" key="4">
    <source>
        <dbReference type="EMBL" id="CAF4418963.1"/>
    </source>
</evidence>
<dbReference type="InterPro" id="IPR003439">
    <property type="entry name" value="ABC_transporter-like_ATP-bd"/>
</dbReference>
<dbReference type="GO" id="GO:0042626">
    <property type="term" value="F:ATPase-coupled transmembrane transporter activity"/>
    <property type="evidence" value="ECO:0007669"/>
    <property type="project" value="TreeGrafter"/>
</dbReference>
<evidence type="ECO:0000256" key="2">
    <source>
        <dbReference type="ARBA" id="ARBA00022840"/>
    </source>
</evidence>
<dbReference type="GO" id="GO:0016020">
    <property type="term" value="C:membrane"/>
    <property type="evidence" value="ECO:0007669"/>
    <property type="project" value="TreeGrafter"/>
</dbReference>
<keyword evidence="2" id="KW-0067">ATP-binding</keyword>
<dbReference type="InterPro" id="IPR027417">
    <property type="entry name" value="P-loop_NTPase"/>
</dbReference>
<gene>
    <name evidence="4" type="ORF">OKA104_LOCUS52405</name>
</gene>
<feature type="non-terminal residue" evidence="4">
    <location>
        <position position="83"/>
    </location>
</feature>
<dbReference type="InterPro" id="IPR050173">
    <property type="entry name" value="ABC_transporter_C-like"/>
</dbReference>
<keyword evidence="1" id="KW-0547">Nucleotide-binding</keyword>
<feature type="non-terminal residue" evidence="4">
    <location>
        <position position="1"/>
    </location>
</feature>
<evidence type="ECO:0000259" key="3">
    <source>
        <dbReference type="Pfam" id="PF00005"/>
    </source>
</evidence>
<accession>A0A820QHE8</accession>
<feature type="domain" description="ABC transporter" evidence="3">
    <location>
        <begin position="4"/>
        <end position="35"/>
    </location>
</feature>
<evidence type="ECO:0000313" key="5">
    <source>
        <dbReference type="Proteomes" id="UP000663881"/>
    </source>
</evidence>
<comment type="caution">
    <text evidence="4">The sequence shown here is derived from an EMBL/GenBank/DDBJ whole genome shotgun (WGS) entry which is preliminary data.</text>
</comment>
<evidence type="ECO:0000256" key="1">
    <source>
        <dbReference type="ARBA" id="ARBA00022741"/>
    </source>
</evidence>
<name>A0A820QHE8_9BILA</name>
<dbReference type="GO" id="GO:0005524">
    <property type="term" value="F:ATP binding"/>
    <property type="evidence" value="ECO:0007669"/>
    <property type="project" value="UniProtKB-KW"/>
</dbReference>
<protein>
    <recommendedName>
        <fullName evidence="3">ABC transporter domain-containing protein</fullName>
    </recommendedName>
</protein>